<feature type="region of interest" description="Disordered" evidence="1">
    <location>
        <begin position="244"/>
        <end position="275"/>
    </location>
</feature>
<dbReference type="Proteomes" id="UP000179769">
    <property type="component" value="Unassembled WGS sequence"/>
</dbReference>
<gene>
    <name evidence="3" type="ORF">BBK14_16435</name>
</gene>
<dbReference type="EMBL" id="MAXA01000169">
    <property type="protein sequence ID" value="OHV31106.1"/>
    <property type="molecule type" value="Genomic_DNA"/>
</dbReference>
<keyword evidence="3" id="KW-0489">Methyltransferase</keyword>
<evidence type="ECO:0000313" key="3">
    <source>
        <dbReference type="EMBL" id="OHV31106.1"/>
    </source>
</evidence>
<dbReference type="OrthoDB" id="4528595at2"/>
<protein>
    <submittedName>
        <fullName evidence="3">Methyltransferase type 12</fullName>
    </submittedName>
</protein>
<dbReference type="Gene3D" id="3.40.50.150">
    <property type="entry name" value="Vaccinia Virus protein VP39"/>
    <property type="match status" value="1"/>
</dbReference>
<keyword evidence="4" id="KW-1185">Reference proteome</keyword>
<evidence type="ECO:0000259" key="2">
    <source>
        <dbReference type="Pfam" id="PF08242"/>
    </source>
</evidence>
<organism evidence="3 4">
    <name type="scientific">Parafrankia soli</name>
    <dbReference type="NCBI Taxonomy" id="2599596"/>
    <lineage>
        <taxon>Bacteria</taxon>
        <taxon>Bacillati</taxon>
        <taxon>Actinomycetota</taxon>
        <taxon>Actinomycetes</taxon>
        <taxon>Frankiales</taxon>
        <taxon>Frankiaceae</taxon>
        <taxon>Parafrankia</taxon>
    </lineage>
</organism>
<accession>A0A1S1QBZ2</accession>
<name>A0A1S1QBZ2_9ACTN</name>
<proteinExistence type="predicted"/>
<dbReference type="InterPro" id="IPR029063">
    <property type="entry name" value="SAM-dependent_MTases_sf"/>
</dbReference>
<evidence type="ECO:0000256" key="1">
    <source>
        <dbReference type="SAM" id="MobiDB-lite"/>
    </source>
</evidence>
<comment type="caution">
    <text evidence="3">The sequence shown here is derived from an EMBL/GenBank/DDBJ whole genome shotgun (WGS) entry which is preliminary data.</text>
</comment>
<dbReference type="CDD" id="cd02440">
    <property type="entry name" value="AdoMet_MTases"/>
    <property type="match status" value="1"/>
</dbReference>
<dbReference type="GO" id="GO:0008168">
    <property type="term" value="F:methyltransferase activity"/>
    <property type="evidence" value="ECO:0007669"/>
    <property type="project" value="UniProtKB-KW"/>
</dbReference>
<dbReference type="RefSeq" id="WP_071062786.1">
    <property type="nucleotide sequence ID" value="NZ_MAXA01000169.1"/>
</dbReference>
<dbReference type="AlphaFoldDB" id="A0A1S1QBZ2"/>
<keyword evidence="3" id="KW-0808">Transferase</keyword>
<dbReference type="InterPro" id="IPR013217">
    <property type="entry name" value="Methyltransf_12"/>
</dbReference>
<dbReference type="GO" id="GO:0032259">
    <property type="term" value="P:methylation"/>
    <property type="evidence" value="ECO:0007669"/>
    <property type="project" value="UniProtKB-KW"/>
</dbReference>
<sequence>MRDYYSPMAEFYELVARRQAAASGPPLAAALSALPAGIGPVVEIGAGTGRLTEVIAAALPTAPIVAAEPSATMRAILTSRVASRPELRGRVTVVDGAVPGLALPPRIGAAVVFGVAGHLPGPDRVTLWRRLRERLAPGGIIVVELMGARTPRVLPPTLTVVDTVGRRRYEWWVEGRPGGSPGLMRFTTTWRVYHGDKLVRTVDDSYDWWTQDAADLAAESGLNCADVSGAAEGTFRVVVLTATTNPPVGAPPRATQGLDPPPPDIRPSRRAGLAS</sequence>
<reference evidence="4" key="1">
    <citation type="submission" date="2016-07" db="EMBL/GenBank/DDBJ databases">
        <title>Frankia sp. NRRL B-16219 Genome sequencing.</title>
        <authorList>
            <person name="Ghodhbane-Gtari F."/>
            <person name="Swanson E."/>
            <person name="Gueddou A."/>
            <person name="Louati M."/>
            <person name="Nouioui I."/>
            <person name="Hezbri K."/>
            <person name="Abebe-Akele F."/>
            <person name="Simpson S."/>
            <person name="Morris K."/>
            <person name="Thomas K."/>
            <person name="Gtari M."/>
            <person name="Tisa L.S."/>
        </authorList>
    </citation>
    <scope>NUCLEOTIDE SEQUENCE [LARGE SCALE GENOMIC DNA]</scope>
    <source>
        <strain evidence="4">NRRL B-16219</strain>
    </source>
</reference>
<feature type="domain" description="Methyltransferase type 12" evidence="2">
    <location>
        <begin position="42"/>
        <end position="141"/>
    </location>
</feature>
<dbReference type="SUPFAM" id="SSF53335">
    <property type="entry name" value="S-adenosyl-L-methionine-dependent methyltransferases"/>
    <property type="match status" value="1"/>
</dbReference>
<dbReference type="Pfam" id="PF08242">
    <property type="entry name" value="Methyltransf_12"/>
    <property type="match status" value="1"/>
</dbReference>
<evidence type="ECO:0000313" key="4">
    <source>
        <dbReference type="Proteomes" id="UP000179769"/>
    </source>
</evidence>